<dbReference type="Proteomes" id="UP000184038">
    <property type="component" value="Unassembled WGS sequence"/>
</dbReference>
<dbReference type="Gene3D" id="1.20.1440.120">
    <property type="entry name" value="Recombination protein O, C-terminal domain"/>
    <property type="match status" value="1"/>
</dbReference>
<dbReference type="STRING" id="1120996.SAMN02746066_02441"/>
<evidence type="ECO:0000256" key="7">
    <source>
        <dbReference type="HAMAP-Rule" id="MF_00201"/>
    </source>
</evidence>
<dbReference type="PANTHER" id="PTHR33991">
    <property type="entry name" value="DNA REPAIR PROTEIN RECO"/>
    <property type="match status" value="1"/>
</dbReference>
<dbReference type="PANTHER" id="PTHR33991:SF1">
    <property type="entry name" value="DNA REPAIR PROTEIN RECO"/>
    <property type="match status" value="1"/>
</dbReference>
<dbReference type="InterPro" id="IPR037278">
    <property type="entry name" value="ARFGAP/RecO"/>
</dbReference>
<dbReference type="Pfam" id="PF02565">
    <property type="entry name" value="RecO_C"/>
    <property type="match status" value="1"/>
</dbReference>
<dbReference type="HAMAP" id="MF_00201">
    <property type="entry name" value="RecO"/>
    <property type="match status" value="1"/>
</dbReference>
<keyword evidence="3 7" id="KW-0227">DNA damage</keyword>
<keyword evidence="5 7" id="KW-0234">DNA repair</keyword>
<dbReference type="InterPro" id="IPR003717">
    <property type="entry name" value="RecO"/>
</dbReference>
<dbReference type="GO" id="GO:0006302">
    <property type="term" value="P:double-strand break repair"/>
    <property type="evidence" value="ECO:0007669"/>
    <property type="project" value="TreeGrafter"/>
</dbReference>
<evidence type="ECO:0000256" key="4">
    <source>
        <dbReference type="ARBA" id="ARBA00023172"/>
    </source>
</evidence>
<dbReference type="Gene3D" id="2.40.50.140">
    <property type="entry name" value="Nucleic acid-binding proteins"/>
    <property type="match status" value="1"/>
</dbReference>
<accession>A0A1M7JW15</accession>
<dbReference type="RefSeq" id="WP_139241759.1">
    <property type="nucleotide sequence ID" value="NZ_FRCP01000012.1"/>
</dbReference>
<sequence length="246" mass="27945">MISPVIVTGIVLASMPVGEYDKRVVLLTKERGKITAFAKGARKQNSALLACAQPFTFGQFTVYEGRTSYQVNGCDVQNYFVELRNNLEAVTYGLYFCEFAEYLTRENIDESAILKLLYQSLRALTKGTIPYPLIRYIFELKIMTLNGEAVQVFECVKCGKKEKLNALSLSSGGLVCLDCLTKEGRVIHLQDSTIYAMQFIIASSIEKLYTFTVSDSVLSELRYCMKHYITMYIDKEFKTLEMLDMF</sequence>
<dbReference type="OrthoDB" id="9797083at2"/>
<proteinExistence type="inferred from homology"/>
<dbReference type="EMBL" id="FRCP01000012">
    <property type="protein sequence ID" value="SHM57101.1"/>
    <property type="molecule type" value="Genomic_DNA"/>
</dbReference>
<dbReference type="InterPro" id="IPR022572">
    <property type="entry name" value="DNA_rep/recomb_RecO_N"/>
</dbReference>
<evidence type="ECO:0000256" key="2">
    <source>
        <dbReference type="ARBA" id="ARBA00021310"/>
    </source>
</evidence>
<dbReference type="SUPFAM" id="SSF50249">
    <property type="entry name" value="Nucleic acid-binding proteins"/>
    <property type="match status" value="1"/>
</dbReference>
<comment type="similarity">
    <text evidence="1 7">Belongs to the RecO family.</text>
</comment>
<dbReference type="AlphaFoldDB" id="A0A1M7JW15"/>
<dbReference type="NCBIfam" id="TIGR00613">
    <property type="entry name" value="reco"/>
    <property type="match status" value="1"/>
</dbReference>
<organism evidence="9 10">
    <name type="scientific">Anaerosporobacter mobilis DSM 15930</name>
    <dbReference type="NCBI Taxonomy" id="1120996"/>
    <lineage>
        <taxon>Bacteria</taxon>
        <taxon>Bacillati</taxon>
        <taxon>Bacillota</taxon>
        <taxon>Clostridia</taxon>
        <taxon>Lachnospirales</taxon>
        <taxon>Lachnospiraceae</taxon>
        <taxon>Anaerosporobacter</taxon>
    </lineage>
</organism>
<protein>
    <recommendedName>
        <fullName evidence="2 7">DNA repair protein RecO</fullName>
    </recommendedName>
    <alternativeName>
        <fullName evidence="6 7">Recombination protein O</fullName>
    </alternativeName>
</protein>
<evidence type="ECO:0000256" key="6">
    <source>
        <dbReference type="ARBA" id="ARBA00033409"/>
    </source>
</evidence>
<name>A0A1M7JW15_9FIRM</name>
<dbReference type="InterPro" id="IPR012340">
    <property type="entry name" value="NA-bd_OB-fold"/>
</dbReference>
<evidence type="ECO:0000256" key="3">
    <source>
        <dbReference type="ARBA" id="ARBA00022763"/>
    </source>
</evidence>
<evidence type="ECO:0000313" key="10">
    <source>
        <dbReference type="Proteomes" id="UP000184038"/>
    </source>
</evidence>
<evidence type="ECO:0000256" key="5">
    <source>
        <dbReference type="ARBA" id="ARBA00023204"/>
    </source>
</evidence>
<dbReference type="GO" id="GO:0043590">
    <property type="term" value="C:bacterial nucleoid"/>
    <property type="evidence" value="ECO:0007669"/>
    <property type="project" value="TreeGrafter"/>
</dbReference>
<evidence type="ECO:0000313" key="9">
    <source>
        <dbReference type="EMBL" id="SHM57101.1"/>
    </source>
</evidence>
<keyword evidence="10" id="KW-1185">Reference proteome</keyword>
<dbReference type="Pfam" id="PF11967">
    <property type="entry name" value="RecO_N"/>
    <property type="match status" value="1"/>
</dbReference>
<gene>
    <name evidence="7" type="primary">recO</name>
    <name evidence="9" type="ORF">SAMN02746066_02441</name>
</gene>
<reference evidence="9 10" key="1">
    <citation type="submission" date="2016-11" db="EMBL/GenBank/DDBJ databases">
        <authorList>
            <person name="Jaros S."/>
            <person name="Januszkiewicz K."/>
            <person name="Wedrychowicz H."/>
        </authorList>
    </citation>
    <scope>NUCLEOTIDE SEQUENCE [LARGE SCALE GENOMIC DNA]</scope>
    <source>
        <strain evidence="9 10">DSM 15930</strain>
    </source>
</reference>
<evidence type="ECO:0000256" key="1">
    <source>
        <dbReference type="ARBA" id="ARBA00007452"/>
    </source>
</evidence>
<dbReference type="SUPFAM" id="SSF57863">
    <property type="entry name" value="ArfGap/RecO-like zinc finger"/>
    <property type="match status" value="1"/>
</dbReference>
<dbReference type="GO" id="GO:0006310">
    <property type="term" value="P:DNA recombination"/>
    <property type="evidence" value="ECO:0007669"/>
    <property type="project" value="UniProtKB-UniRule"/>
</dbReference>
<keyword evidence="4 7" id="KW-0233">DNA recombination</keyword>
<feature type="domain" description="DNA replication/recombination mediator RecO N-terminal" evidence="8">
    <location>
        <begin position="7"/>
        <end position="79"/>
    </location>
</feature>
<comment type="function">
    <text evidence="7">Involved in DNA repair and RecF pathway recombination.</text>
</comment>
<evidence type="ECO:0000259" key="8">
    <source>
        <dbReference type="Pfam" id="PF11967"/>
    </source>
</evidence>
<dbReference type="InterPro" id="IPR042242">
    <property type="entry name" value="RecO_C"/>
</dbReference>